<feature type="transmembrane region" description="Helical" evidence="9">
    <location>
        <begin position="285"/>
        <end position="307"/>
    </location>
</feature>
<keyword evidence="12" id="KW-1185">Reference proteome</keyword>
<dbReference type="OrthoDB" id="301434at2759"/>
<evidence type="ECO:0000256" key="9">
    <source>
        <dbReference type="SAM" id="Phobius"/>
    </source>
</evidence>
<feature type="transmembrane region" description="Helical" evidence="9">
    <location>
        <begin position="247"/>
        <end position="265"/>
    </location>
</feature>
<evidence type="ECO:0000313" key="11">
    <source>
        <dbReference type="EMBL" id="EGF99841.1"/>
    </source>
</evidence>
<evidence type="ECO:0000256" key="3">
    <source>
        <dbReference type="ARBA" id="ARBA00022801"/>
    </source>
</evidence>
<comment type="subcellular location">
    <subcellularLocation>
        <location evidence="1">Endoplasmic reticulum membrane</location>
        <topology evidence="1">Multi-pass membrane protein</topology>
    </subcellularLocation>
</comment>
<dbReference type="PANTHER" id="PTHR14969">
    <property type="entry name" value="SPHINGOSINE-1-PHOSPHATE PHOSPHOHYDROLASE"/>
    <property type="match status" value="1"/>
</dbReference>
<evidence type="ECO:0000256" key="2">
    <source>
        <dbReference type="ARBA" id="ARBA00022692"/>
    </source>
</evidence>
<feature type="region of interest" description="Disordered" evidence="8">
    <location>
        <begin position="39"/>
        <end position="68"/>
    </location>
</feature>
<evidence type="ECO:0000259" key="10">
    <source>
        <dbReference type="SMART" id="SM00014"/>
    </source>
</evidence>
<feature type="transmembrane region" description="Helical" evidence="9">
    <location>
        <begin position="319"/>
        <end position="336"/>
    </location>
</feature>
<dbReference type="HOGENOM" id="CLU_019266_1_0_1"/>
<keyword evidence="3" id="KW-0378">Hydrolase</keyword>
<dbReference type="SUPFAM" id="SSF48317">
    <property type="entry name" value="Acid phosphatase/Vanadium-dependent haloperoxidase"/>
    <property type="match status" value="1"/>
</dbReference>
<evidence type="ECO:0000256" key="6">
    <source>
        <dbReference type="ARBA" id="ARBA00023136"/>
    </source>
</evidence>
<keyword evidence="2 9" id="KW-0812">Transmembrane</keyword>
<feature type="transmembrane region" description="Helical" evidence="9">
    <location>
        <begin position="220"/>
        <end position="240"/>
    </location>
</feature>
<feature type="compositionally biased region" description="Polar residues" evidence="8">
    <location>
        <begin position="58"/>
        <end position="68"/>
    </location>
</feature>
<evidence type="ECO:0000313" key="12">
    <source>
        <dbReference type="Proteomes" id="UP000001072"/>
    </source>
</evidence>
<feature type="compositionally biased region" description="Low complexity" evidence="8">
    <location>
        <begin position="509"/>
        <end position="523"/>
    </location>
</feature>
<evidence type="ECO:0000256" key="4">
    <source>
        <dbReference type="ARBA" id="ARBA00022824"/>
    </source>
</evidence>
<feature type="compositionally biased region" description="Polar residues" evidence="8">
    <location>
        <begin position="490"/>
        <end position="504"/>
    </location>
</feature>
<feature type="compositionally biased region" description="Low complexity" evidence="8">
    <location>
        <begin position="40"/>
        <end position="51"/>
    </location>
</feature>
<dbReference type="Proteomes" id="UP000001072">
    <property type="component" value="Unassembled WGS sequence"/>
</dbReference>
<organism evidence="12">
    <name type="scientific">Melampsora larici-populina (strain 98AG31 / pathotype 3-4-7)</name>
    <name type="common">Poplar leaf rust fungus</name>
    <dbReference type="NCBI Taxonomy" id="747676"/>
    <lineage>
        <taxon>Eukaryota</taxon>
        <taxon>Fungi</taxon>
        <taxon>Dikarya</taxon>
        <taxon>Basidiomycota</taxon>
        <taxon>Pucciniomycotina</taxon>
        <taxon>Pucciniomycetes</taxon>
        <taxon>Pucciniales</taxon>
        <taxon>Melampsoraceae</taxon>
        <taxon>Melampsora</taxon>
    </lineage>
</organism>
<dbReference type="eggNOG" id="KOG2822">
    <property type="taxonomic scope" value="Eukaryota"/>
</dbReference>
<evidence type="ECO:0000256" key="7">
    <source>
        <dbReference type="ARBA" id="ARBA00038324"/>
    </source>
</evidence>
<feature type="transmembrane region" description="Helical" evidence="9">
    <location>
        <begin position="541"/>
        <end position="560"/>
    </location>
</feature>
<feature type="region of interest" description="Disordered" evidence="8">
    <location>
        <begin position="458"/>
        <end position="526"/>
    </location>
</feature>
<dbReference type="GO" id="GO:0042392">
    <property type="term" value="F:sphingosine-1-phosphate phosphatase activity"/>
    <property type="evidence" value="ECO:0007669"/>
    <property type="project" value="TreeGrafter"/>
</dbReference>
<comment type="similarity">
    <text evidence="7">Belongs to the type 2 lipid phosphate phosphatase family.</text>
</comment>
<keyword evidence="5 9" id="KW-1133">Transmembrane helix</keyword>
<dbReference type="GeneID" id="18926181"/>
<dbReference type="Gene3D" id="1.20.144.10">
    <property type="entry name" value="Phosphatidic acid phosphatase type 2/haloperoxidase"/>
    <property type="match status" value="1"/>
</dbReference>
<keyword evidence="4" id="KW-0256">Endoplasmic reticulum</keyword>
<dbReference type="InterPro" id="IPR036938">
    <property type="entry name" value="PAP2/HPO_sf"/>
</dbReference>
<gene>
    <name evidence="11" type="ORF">MELLADRAFT_118208</name>
</gene>
<dbReference type="Pfam" id="PF01569">
    <property type="entry name" value="PAP2"/>
    <property type="match status" value="1"/>
</dbReference>
<dbReference type="FunCoup" id="F4S690">
    <property type="interactions" value="292"/>
</dbReference>
<dbReference type="VEuPathDB" id="FungiDB:MELLADRAFT_118208"/>
<dbReference type="KEGG" id="mlr:MELLADRAFT_118208"/>
<accession>F4S690</accession>
<dbReference type="InParanoid" id="F4S690"/>
<dbReference type="RefSeq" id="XP_007416960.1">
    <property type="nucleotide sequence ID" value="XM_007416898.1"/>
</dbReference>
<protein>
    <recommendedName>
        <fullName evidence="10">Phosphatidic acid phosphatase type 2/haloperoxidase domain-containing protein</fullName>
    </recommendedName>
</protein>
<dbReference type="AlphaFoldDB" id="F4S690"/>
<keyword evidence="6 9" id="KW-0472">Membrane</keyword>
<evidence type="ECO:0000256" key="5">
    <source>
        <dbReference type="ARBA" id="ARBA00022989"/>
    </source>
</evidence>
<dbReference type="InterPro" id="IPR000326">
    <property type="entry name" value="PAP2/HPO"/>
</dbReference>
<sequence length="564" mass="64537">MKEDNETNLSSSNLTPIIKTTTTTTITEKKTINVKEPTKKTTMTETTTTTTTREETNDSSMVQQAGTQPDHVYQSQMSNFRFKIRSQLLRSLNAEISILHQIQIKTKSPLLDFIMLNSSWLGSHSFFILTLPLCFWFDQNPTQARSHVYILSNSVYLTGFLKDYLCVPRPFSPPIKRLTISNHESEYGFPSTHSATSVTTIFMILNHLSQLNHLSTSFRWSTYLILFIYGILLIFGRIYCGMHSIQDVMMGCLIGFLVYVSHEFYLLDCLTQILEFDFMKSDFMIFKILNIPIMIISIGLFFTSLYPEPIDNCPCFEDSTAFLAVSIGIMISHYLTGNQFIPIRPFFGHNDLTSSTSNPLESLCIEGLKSILKIIIGLFIIFLWRLIIKESLSRLLPKLFKLFSPLIDLPRRHYDSTKNYSIYRTQLNQKTKQAGLKAKLIPSLLHLAIPDEDQGLKSNSEKGVIQDQNQNQKETVNQQTEKDIEVLKDPNQSNLKSRKNSNPQHLKPSKTSQTSTTTHQIKQWKPPTDVKHHDIDVLMRFIVYCGIGFLAAYALPSLFYKIGI</sequence>
<evidence type="ECO:0000256" key="8">
    <source>
        <dbReference type="SAM" id="MobiDB-lite"/>
    </source>
</evidence>
<feature type="transmembrane region" description="Helical" evidence="9">
    <location>
        <begin position="370"/>
        <end position="388"/>
    </location>
</feature>
<feature type="domain" description="Phosphatidic acid phosphatase type 2/haloperoxidase" evidence="10">
    <location>
        <begin position="144"/>
        <end position="263"/>
    </location>
</feature>
<dbReference type="GO" id="GO:0005789">
    <property type="term" value="C:endoplasmic reticulum membrane"/>
    <property type="evidence" value="ECO:0007669"/>
    <property type="project" value="UniProtKB-SubCell"/>
</dbReference>
<feature type="compositionally biased region" description="Polar residues" evidence="8">
    <location>
        <begin position="466"/>
        <end position="479"/>
    </location>
</feature>
<dbReference type="EMBL" id="GL883154">
    <property type="protein sequence ID" value="EGF99841.1"/>
    <property type="molecule type" value="Genomic_DNA"/>
</dbReference>
<evidence type="ECO:0000256" key="1">
    <source>
        <dbReference type="ARBA" id="ARBA00004477"/>
    </source>
</evidence>
<proteinExistence type="inferred from homology"/>
<dbReference type="PANTHER" id="PTHR14969:SF28">
    <property type="entry name" value="DIHYDROSPHINGOSINE 1-PHOSPHATE PHOSPHATASE LCB3-RELATED"/>
    <property type="match status" value="1"/>
</dbReference>
<dbReference type="STRING" id="747676.F4S690"/>
<reference evidence="12" key="1">
    <citation type="journal article" date="2011" name="Proc. Natl. Acad. Sci. U.S.A.">
        <title>Obligate biotrophy features unraveled by the genomic analysis of rust fungi.</title>
        <authorList>
            <person name="Duplessis S."/>
            <person name="Cuomo C.A."/>
            <person name="Lin Y.-C."/>
            <person name="Aerts A."/>
            <person name="Tisserant E."/>
            <person name="Veneault-Fourrey C."/>
            <person name="Joly D.L."/>
            <person name="Hacquard S."/>
            <person name="Amselem J."/>
            <person name="Cantarel B.L."/>
            <person name="Chiu R."/>
            <person name="Coutinho P.M."/>
            <person name="Feau N."/>
            <person name="Field M."/>
            <person name="Frey P."/>
            <person name="Gelhaye E."/>
            <person name="Goldberg J."/>
            <person name="Grabherr M.G."/>
            <person name="Kodira C.D."/>
            <person name="Kohler A."/>
            <person name="Kuees U."/>
            <person name="Lindquist E.A."/>
            <person name="Lucas S.M."/>
            <person name="Mago R."/>
            <person name="Mauceli E."/>
            <person name="Morin E."/>
            <person name="Murat C."/>
            <person name="Pangilinan J.L."/>
            <person name="Park R."/>
            <person name="Pearson M."/>
            <person name="Quesneville H."/>
            <person name="Rouhier N."/>
            <person name="Sakthikumar S."/>
            <person name="Salamov A.A."/>
            <person name="Schmutz J."/>
            <person name="Selles B."/>
            <person name="Shapiro H."/>
            <person name="Tanguay P."/>
            <person name="Tuskan G.A."/>
            <person name="Henrissat B."/>
            <person name="Van de Peer Y."/>
            <person name="Rouze P."/>
            <person name="Ellis J.G."/>
            <person name="Dodds P.N."/>
            <person name="Schein J.E."/>
            <person name="Zhong S."/>
            <person name="Hamelin R.C."/>
            <person name="Grigoriev I.V."/>
            <person name="Szabo L.J."/>
            <person name="Martin F."/>
        </authorList>
    </citation>
    <scope>NUCLEOTIDE SEQUENCE [LARGE SCALE GENOMIC DNA]</scope>
    <source>
        <strain evidence="12">98AG31 / pathotype 3-4-7</strain>
    </source>
</reference>
<dbReference type="SMART" id="SM00014">
    <property type="entry name" value="acidPPc"/>
    <property type="match status" value="1"/>
</dbReference>
<name>F4S690_MELLP</name>